<protein>
    <submittedName>
        <fullName evidence="3">Uncharacterized protein LOC115227890</fullName>
    </submittedName>
</protein>
<dbReference type="Proteomes" id="UP000515154">
    <property type="component" value="Unplaced"/>
</dbReference>
<evidence type="ECO:0000313" key="3">
    <source>
        <dbReference type="RefSeq" id="XP_029654458.1"/>
    </source>
</evidence>
<dbReference type="AlphaFoldDB" id="A0A6P7TRQ0"/>
<name>A0A6P7TRQ0_9MOLL</name>
<reference evidence="3" key="1">
    <citation type="submission" date="2025-08" db="UniProtKB">
        <authorList>
            <consortium name="RefSeq"/>
        </authorList>
    </citation>
    <scope>IDENTIFICATION</scope>
</reference>
<accession>A0A6P7TRQ0</accession>
<dbReference type="RefSeq" id="XP_029654458.1">
    <property type="nucleotide sequence ID" value="XM_029798598.1"/>
</dbReference>
<keyword evidence="2" id="KW-1185">Reference proteome</keyword>
<organism evidence="2 3">
    <name type="scientific">Octopus sinensis</name>
    <name type="common">East Asian common octopus</name>
    <dbReference type="NCBI Taxonomy" id="2607531"/>
    <lineage>
        <taxon>Eukaryota</taxon>
        <taxon>Metazoa</taxon>
        <taxon>Spiralia</taxon>
        <taxon>Lophotrochozoa</taxon>
        <taxon>Mollusca</taxon>
        <taxon>Cephalopoda</taxon>
        <taxon>Coleoidea</taxon>
        <taxon>Octopodiformes</taxon>
        <taxon>Octopoda</taxon>
        <taxon>Incirrata</taxon>
        <taxon>Octopodidae</taxon>
        <taxon>Octopus</taxon>
    </lineage>
</organism>
<proteinExistence type="predicted"/>
<evidence type="ECO:0000313" key="2">
    <source>
        <dbReference type="Proteomes" id="UP000515154"/>
    </source>
</evidence>
<dbReference type="KEGG" id="osn:115227890"/>
<evidence type="ECO:0000256" key="1">
    <source>
        <dbReference type="SAM" id="MobiDB-lite"/>
    </source>
</evidence>
<feature type="region of interest" description="Disordered" evidence="1">
    <location>
        <begin position="14"/>
        <end position="43"/>
    </location>
</feature>
<sequence>MSLQRLFKKIDEEKQKHALKMANSEKKNKVEEEDFEDEPPIPVAKDTDEILECTKPVPQPVEIPTPSGNVWNKAPVKFAPKQEDKEKKFVPFFQYGPDGKLINNRVEKNTGSINLSSLEEFPRLS</sequence>
<gene>
    <name evidence="3" type="primary">LOC115227890</name>
</gene>